<sequence>MDADITLIATSPGADDGLQGVSRQARHPQDVFQLGPFCLASFTSLDEVIANSVWARRGWTFQEGCLSTRRLIFTDHGVVYMCHSMQRWETIEQEVTEEDGQNRGVITHLERILPNFKSLPPDVWWNMLVEEYTGRALSFDEDALHACLGILKALNVSHHWGVKIIEAVSFSNHKPPVMDLYWRSVKPAHRRKGFPTWSWTSCTGSKDFGSSTPFMEDVSVVEIQTDEKQGQWVNATERTRDQLAKLREVRSGQRLRVTGAFLKPVWVTENGEYHVRILAHPDKLSVFLDTTAATMVAHENTEALVIEPNYNDMSPIVMLLYPHGDHHRRFGIAQSSAPRELSMWALRHAGSRPAWMEHVKVRTVFVE</sequence>
<name>A0ABR3RI38_9PLEO</name>
<accession>A0ABR3RI38</accession>
<dbReference type="PANTHER" id="PTHR33112">
    <property type="entry name" value="DOMAIN PROTEIN, PUTATIVE-RELATED"/>
    <property type="match status" value="1"/>
</dbReference>
<proteinExistence type="predicted"/>
<comment type="caution">
    <text evidence="1">The sequence shown here is derived from an EMBL/GenBank/DDBJ whole genome shotgun (WGS) entry which is preliminary data.</text>
</comment>
<evidence type="ECO:0000313" key="2">
    <source>
        <dbReference type="Proteomes" id="UP001521785"/>
    </source>
</evidence>
<dbReference type="EMBL" id="JAKJXO020000006">
    <property type="protein sequence ID" value="KAL1604103.1"/>
    <property type="molecule type" value="Genomic_DNA"/>
</dbReference>
<protein>
    <recommendedName>
        <fullName evidence="3">Heterokaryon incompatibility domain-containing protein</fullName>
    </recommendedName>
</protein>
<organism evidence="1 2">
    <name type="scientific">Paraconiothyrium brasiliense</name>
    <dbReference type="NCBI Taxonomy" id="300254"/>
    <lineage>
        <taxon>Eukaryota</taxon>
        <taxon>Fungi</taxon>
        <taxon>Dikarya</taxon>
        <taxon>Ascomycota</taxon>
        <taxon>Pezizomycotina</taxon>
        <taxon>Dothideomycetes</taxon>
        <taxon>Pleosporomycetidae</taxon>
        <taxon>Pleosporales</taxon>
        <taxon>Massarineae</taxon>
        <taxon>Didymosphaeriaceae</taxon>
        <taxon>Paraconiothyrium</taxon>
    </lineage>
</organism>
<reference evidence="1 2" key="1">
    <citation type="submission" date="2024-02" db="EMBL/GenBank/DDBJ databases">
        <title>De novo assembly and annotation of 12 fungi associated with fruit tree decline syndrome in Ontario, Canada.</title>
        <authorList>
            <person name="Sulman M."/>
            <person name="Ellouze W."/>
            <person name="Ilyukhin E."/>
        </authorList>
    </citation>
    <scope>NUCLEOTIDE SEQUENCE [LARGE SCALE GENOMIC DNA]</scope>
    <source>
        <strain evidence="1 2">M42-189</strain>
    </source>
</reference>
<evidence type="ECO:0000313" key="1">
    <source>
        <dbReference type="EMBL" id="KAL1604103.1"/>
    </source>
</evidence>
<dbReference type="Proteomes" id="UP001521785">
    <property type="component" value="Unassembled WGS sequence"/>
</dbReference>
<keyword evidence="2" id="KW-1185">Reference proteome</keyword>
<dbReference type="PANTHER" id="PTHR33112:SF1">
    <property type="entry name" value="HETEROKARYON INCOMPATIBILITY DOMAIN-CONTAINING PROTEIN"/>
    <property type="match status" value="1"/>
</dbReference>
<gene>
    <name evidence="1" type="ORF">SLS60_005695</name>
</gene>
<evidence type="ECO:0008006" key="3">
    <source>
        <dbReference type="Google" id="ProtNLM"/>
    </source>
</evidence>